<dbReference type="Gene3D" id="3.60.10.10">
    <property type="entry name" value="Endonuclease/exonuclease/phosphatase"/>
    <property type="match status" value="1"/>
</dbReference>
<sequence>MEDALVSRLWFDDQFGFAFAPAVGKSGGVVVIWNSVNFVMEDLHVASRFIAIVGSWVLEEWRCGVVGVYNSCMVSEQVQLWLEISSLLHLISVPWCIRGDFNIVLTGSKRRGRSSTLQDLKIISLPRGLSDYTPILLCNAYMESGPKS</sequence>
<name>A0ABR1ZDE9_9ROSI</name>
<comment type="caution">
    <text evidence="1">The sequence shown here is derived from an EMBL/GenBank/DDBJ whole genome shotgun (WGS) entry which is preliminary data.</text>
</comment>
<gene>
    <name evidence="1" type="ORF">V6N11_057312</name>
</gene>
<keyword evidence="2" id="KW-1185">Reference proteome</keyword>
<evidence type="ECO:0008006" key="3">
    <source>
        <dbReference type="Google" id="ProtNLM"/>
    </source>
</evidence>
<proteinExistence type="predicted"/>
<dbReference type="Proteomes" id="UP001396334">
    <property type="component" value="Unassembled WGS sequence"/>
</dbReference>
<organism evidence="1 2">
    <name type="scientific">Hibiscus sabdariffa</name>
    <name type="common">roselle</name>
    <dbReference type="NCBI Taxonomy" id="183260"/>
    <lineage>
        <taxon>Eukaryota</taxon>
        <taxon>Viridiplantae</taxon>
        <taxon>Streptophyta</taxon>
        <taxon>Embryophyta</taxon>
        <taxon>Tracheophyta</taxon>
        <taxon>Spermatophyta</taxon>
        <taxon>Magnoliopsida</taxon>
        <taxon>eudicotyledons</taxon>
        <taxon>Gunneridae</taxon>
        <taxon>Pentapetalae</taxon>
        <taxon>rosids</taxon>
        <taxon>malvids</taxon>
        <taxon>Malvales</taxon>
        <taxon>Malvaceae</taxon>
        <taxon>Malvoideae</taxon>
        <taxon>Hibiscus</taxon>
    </lineage>
</organism>
<reference evidence="1 2" key="1">
    <citation type="journal article" date="2024" name="G3 (Bethesda)">
        <title>Genome assembly of Hibiscus sabdariffa L. provides insights into metabolisms of medicinal natural products.</title>
        <authorList>
            <person name="Kim T."/>
        </authorList>
    </citation>
    <scope>NUCLEOTIDE SEQUENCE [LARGE SCALE GENOMIC DNA]</scope>
    <source>
        <strain evidence="1">TK-2024</strain>
        <tissue evidence="1">Old leaves</tissue>
    </source>
</reference>
<evidence type="ECO:0000313" key="2">
    <source>
        <dbReference type="Proteomes" id="UP001396334"/>
    </source>
</evidence>
<dbReference type="InterPro" id="IPR036691">
    <property type="entry name" value="Endo/exonu/phosph_ase_sf"/>
</dbReference>
<dbReference type="SUPFAM" id="SSF56219">
    <property type="entry name" value="DNase I-like"/>
    <property type="match status" value="1"/>
</dbReference>
<protein>
    <recommendedName>
        <fullName evidence="3">Reverse transcriptase</fullName>
    </recommendedName>
</protein>
<accession>A0ABR1ZDE9</accession>
<dbReference type="EMBL" id="JBBPBN010001391">
    <property type="protein sequence ID" value="KAK8478321.1"/>
    <property type="molecule type" value="Genomic_DNA"/>
</dbReference>
<evidence type="ECO:0000313" key="1">
    <source>
        <dbReference type="EMBL" id="KAK8478321.1"/>
    </source>
</evidence>